<dbReference type="PANTHER" id="PTHR40074:SF2">
    <property type="entry name" value="O-ACETYLTRANSFERASE WECH"/>
    <property type="match status" value="1"/>
</dbReference>
<dbReference type="Proteomes" id="UP001597206">
    <property type="component" value="Unassembled WGS sequence"/>
</dbReference>
<feature type="transmembrane region" description="Helical" evidence="7">
    <location>
        <begin position="208"/>
        <end position="230"/>
    </location>
</feature>
<gene>
    <name evidence="9" type="ORF">ACFQ2T_02405</name>
</gene>
<organism evidence="9 10">
    <name type="scientific">Methylophilus flavus</name>
    <dbReference type="NCBI Taxonomy" id="640084"/>
    <lineage>
        <taxon>Bacteria</taxon>
        <taxon>Pseudomonadati</taxon>
        <taxon>Pseudomonadota</taxon>
        <taxon>Betaproteobacteria</taxon>
        <taxon>Nitrosomonadales</taxon>
        <taxon>Methylophilaceae</taxon>
        <taxon>Methylophilus</taxon>
    </lineage>
</organism>
<dbReference type="GO" id="GO:0016746">
    <property type="term" value="F:acyltransferase activity"/>
    <property type="evidence" value="ECO:0007669"/>
    <property type="project" value="UniProtKB-KW"/>
</dbReference>
<feature type="domain" description="Acyltransferase 3" evidence="8">
    <location>
        <begin position="6"/>
        <end position="319"/>
    </location>
</feature>
<feature type="transmembrane region" description="Helical" evidence="7">
    <location>
        <begin position="176"/>
        <end position="196"/>
    </location>
</feature>
<accession>A0ABW3P9B9</accession>
<keyword evidence="4 7" id="KW-0812">Transmembrane</keyword>
<feature type="transmembrane region" description="Helical" evidence="7">
    <location>
        <begin position="266"/>
        <end position="282"/>
    </location>
</feature>
<keyword evidence="10" id="KW-1185">Reference proteome</keyword>
<evidence type="ECO:0000313" key="9">
    <source>
        <dbReference type="EMBL" id="MFD1121340.1"/>
    </source>
</evidence>
<comment type="caution">
    <text evidence="9">The sequence shown here is derived from an EMBL/GenBank/DDBJ whole genome shotgun (WGS) entry which is preliminary data.</text>
</comment>
<evidence type="ECO:0000256" key="1">
    <source>
        <dbReference type="ARBA" id="ARBA00004651"/>
    </source>
</evidence>
<keyword evidence="6 7" id="KW-0472">Membrane</keyword>
<dbReference type="EMBL" id="JBHTLN010000001">
    <property type="protein sequence ID" value="MFD1121340.1"/>
    <property type="molecule type" value="Genomic_DNA"/>
</dbReference>
<protein>
    <submittedName>
        <fullName evidence="9">Acyltransferase</fullName>
    </submittedName>
</protein>
<keyword evidence="9" id="KW-0808">Transferase</keyword>
<evidence type="ECO:0000256" key="5">
    <source>
        <dbReference type="ARBA" id="ARBA00022989"/>
    </source>
</evidence>
<name>A0ABW3P9B9_9PROT</name>
<feature type="transmembrane region" description="Helical" evidence="7">
    <location>
        <begin position="302"/>
        <end position="321"/>
    </location>
</feature>
<proteinExistence type="inferred from homology"/>
<comment type="subcellular location">
    <subcellularLocation>
        <location evidence="1">Cell membrane</location>
        <topology evidence="1">Multi-pass membrane protein</topology>
    </subcellularLocation>
</comment>
<evidence type="ECO:0000256" key="4">
    <source>
        <dbReference type="ARBA" id="ARBA00022692"/>
    </source>
</evidence>
<dbReference type="PANTHER" id="PTHR40074">
    <property type="entry name" value="O-ACETYLTRANSFERASE WECH"/>
    <property type="match status" value="1"/>
</dbReference>
<keyword evidence="9" id="KW-0012">Acyltransferase</keyword>
<sequence>MAERIDYFDVLRGLAIIAVIAIHVSRTGIQAGEDSINFYVAILWKNIWSYAVPLFISISGYFLAKKSFYLWHDYFTFLGKQIPRVYLPMFFWSLAFLSLAMMNSNTTFTYELIKLITFQSAGPYYFIALIIQYYLLLPLLKKFANIEGLIISIVISCLTVGVIFITRYFIGIELPLIIFAGNFLTWGMFFVLGLYLGLGKQINISNIVLISFIVVFYLLSCVETYLLVNWFHKPTAIKFSSLFYALSMILYLFKNKDLIRTNVLKELGRLSFGIYLVHMLVLDLESRALHKLIPMFDQDSLIHLVLLSALVVATCAIAIRVTNKMLSSKVSILIGFK</sequence>
<feature type="transmembrane region" description="Helical" evidence="7">
    <location>
        <begin position="122"/>
        <end position="140"/>
    </location>
</feature>
<feature type="transmembrane region" description="Helical" evidence="7">
    <location>
        <begin position="47"/>
        <end position="64"/>
    </location>
</feature>
<evidence type="ECO:0000256" key="2">
    <source>
        <dbReference type="ARBA" id="ARBA00007400"/>
    </source>
</evidence>
<comment type="similarity">
    <text evidence="2">Belongs to the acyltransferase 3 family.</text>
</comment>
<feature type="transmembrane region" description="Helical" evidence="7">
    <location>
        <begin position="7"/>
        <end position="27"/>
    </location>
</feature>
<evidence type="ECO:0000256" key="7">
    <source>
        <dbReference type="SAM" id="Phobius"/>
    </source>
</evidence>
<dbReference type="RefSeq" id="WP_379029986.1">
    <property type="nucleotide sequence ID" value="NZ_JBHTLN010000001.1"/>
</dbReference>
<feature type="transmembrane region" description="Helical" evidence="7">
    <location>
        <begin position="236"/>
        <end position="254"/>
    </location>
</feature>
<evidence type="ECO:0000256" key="3">
    <source>
        <dbReference type="ARBA" id="ARBA00022475"/>
    </source>
</evidence>
<feature type="transmembrane region" description="Helical" evidence="7">
    <location>
        <begin position="149"/>
        <end position="170"/>
    </location>
</feature>
<feature type="transmembrane region" description="Helical" evidence="7">
    <location>
        <begin position="85"/>
        <end position="102"/>
    </location>
</feature>
<evidence type="ECO:0000256" key="6">
    <source>
        <dbReference type="ARBA" id="ARBA00023136"/>
    </source>
</evidence>
<evidence type="ECO:0000313" key="10">
    <source>
        <dbReference type="Proteomes" id="UP001597206"/>
    </source>
</evidence>
<reference evidence="10" key="1">
    <citation type="journal article" date="2019" name="Int. J. Syst. Evol. Microbiol.">
        <title>The Global Catalogue of Microorganisms (GCM) 10K type strain sequencing project: providing services to taxonomists for standard genome sequencing and annotation.</title>
        <authorList>
            <consortium name="The Broad Institute Genomics Platform"/>
            <consortium name="The Broad Institute Genome Sequencing Center for Infectious Disease"/>
            <person name="Wu L."/>
            <person name="Ma J."/>
        </authorList>
    </citation>
    <scope>NUCLEOTIDE SEQUENCE [LARGE SCALE GENOMIC DNA]</scope>
    <source>
        <strain evidence="10">CCUG 58411</strain>
    </source>
</reference>
<dbReference type="InterPro" id="IPR002656">
    <property type="entry name" value="Acyl_transf_3_dom"/>
</dbReference>
<dbReference type="Pfam" id="PF01757">
    <property type="entry name" value="Acyl_transf_3"/>
    <property type="match status" value="1"/>
</dbReference>
<keyword evidence="5 7" id="KW-1133">Transmembrane helix</keyword>
<keyword evidence="3" id="KW-1003">Cell membrane</keyword>
<evidence type="ECO:0000259" key="8">
    <source>
        <dbReference type="Pfam" id="PF01757"/>
    </source>
</evidence>